<proteinExistence type="predicted"/>
<protein>
    <submittedName>
        <fullName evidence="2">Uncharacterized protein</fullName>
    </submittedName>
</protein>
<name>A0A2C9U4L2_MANES</name>
<gene>
    <name evidence="2" type="ORF">MANES_18G146400</name>
</gene>
<accession>A0A2C9U4L2</accession>
<reference evidence="2" key="1">
    <citation type="submission" date="2016-02" db="EMBL/GenBank/DDBJ databases">
        <title>WGS assembly of Manihot esculenta.</title>
        <authorList>
            <person name="Bredeson J.V."/>
            <person name="Prochnik S.E."/>
            <person name="Lyons J.B."/>
            <person name="Schmutz J."/>
            <person name="Grimwood J."/>
            <person name="Vrebalov J."/>
            <person name="Bart R.S."/>
            <person name="Amuge T."/>
            <person name="Ferguson M.E."/>
            <person name="Green R."/>
            <person name="Putnam N."/>
            <person name="Stites J."/>
            <person name="Rounsley S."/>
            <person name="Rokhsar D.S."/>
        </authorList>
    </citation>
    <scope>NUCLEOTIDE SEQUENCE [LARGE SCALE GENOMIC DNA]</scope>
    <source>
        <tissue evidence="2">Leaf</tissue>
    </source>
</reference>
<evidence type="ECO:0000313" key="2">
    <source>
        <dbReference type="EMBL" id="OAY24247.1"/>
    </source>
</evidence>
<organism evidence="2">
    <name type="scientific">Manihot esculenta</name>
    <name type="common">Cassava</name>
    <name type="synonym">Jatropha manihot</name>
    <dbReference type="NCBI Taxonomy" id="3983"/>
    <lineage>
        <taxon>Eukaryota</taxon>
        <taxon>Viridiplantae</taxon>
        <taxon>Streptophyta</taxon>
        <taxon>Embryophyta</taxon>
        <taxon>Tracheophyta</taxon>
        <taxon>Spermatophyta</taxon>
        <taxon>Magnoliopsida</taxon>
        <taxon>eudicotyledons</taxon>
        <taxon>Gunneridae</taxon>
        <taxon>Pentapetalae</taxon>
        <taxon>rosids</taxon>
        <taxon>fabids</taxon>
        <taxon>Malpighiales</taxon>
        <taxon>Euphorbiaceae</taxon>
        <taxon>Crotonoideae</taxon>
        <taxon>Manihoteae</taxon>
        <taxon>Manihot</taxon>
    </lineage>
</organism>
<feature type="region of interest" description="Disordered" evidence="1">
    <location>
        <begin position="1"/>
        <end position="44"/>
    </location>
</feature>
<sequence length="73" mass="7724">MKVSAHPSSSPATGGTRNTCVPAGAPFTANRAQDRRHRKGNRDLPQRIVASACNVVSADNLQLPPSFVDLQIA</sequence>
<feature type="compositionally biased region" description="Polar residues" evidence="1">
    <location>
        <begin position="1"/>
        <end position="19"/>
    </location>
</feature>
<dbReference type="AlphaFoldDB" id="A0A2C9U4L2"/>
<dbReference type="EMBL" id="CM004404">
    <property type="protein sequence ID" value="OAY24247.1"/>
    <property type="molecule type" value="Genomic_DNA"/>
</dbReference>
<evidence type="ECO:0000256" key="1">
    <source>
        <dbReference type="SAM" id="MobiDB-lite"/>
    </source>
</evidence>